<name>A0A9D4UW17_ADICA</name>
<feature type="transmembrane region" description="Helical" evidence="1">
    <location>
        <begin position="44"/>
        <end position="62"/>
    </location>
</feature>
<organism evidence="2 3">
    <name type="scientific">Adiantum capillus-veneris</name>
    <name type="common">Maidenhair fern</name>
    <dbReference type="NCBI Taxonomy" id="13818"/>
    <lineage>
        <taxon>Eukaryota</taxon>
        <taxon>Viridiplantae</taxon>
        <taxon>Streptophyta</taxon>
        <taxon>Embryophyta</taxon>
        <taxon>Tracheophyta</taxon>
        <taxon>Polypodiopsida</taxon>
        <taxon>Polypodiidae</taxon>
        <taxon>Polypodiales</taxon>
        <taxon>Pteridineae</taxon>
        <taxon>Pteridaceae</taxon>
        <taxon>Vittarioideae</taxon>
        <taxon>Adiantum</taxon>
    </lineage>
</organism>
<proteinExistence type="predicted"/>
<feature type="transmembrane region" description="Helical" evidence="1">
    <location>
        <begin position="74"/>
        <end position="95"/>
    </location>
</feature>
<evidence type="ECO:0000313" key="2">
    <source>
        <dbReference type="EMBL" id="KAI5074991.1"/>
    </source>
</evidence>
<keyword evidence="1" id="KW-0812">Transmembrane</keyword>
<evidence type="ECO:0000313" key="3">
    <source>
        <dbReference type="Proteomes" id="UP000886520"/>
    </source>
</evidence>
<dbReference type="Proteomes" id="UP000886520">
    <property type="component" value="Chromosome 10"/>
</dbReference>
<keyword evidence="3" id="KW-1185">Reference proteome</keyword>
<keyword evidence="1" id="KW-1133">Transmembrane helix</keyword>
<dbReference type="AlphaFoldDB" id="A0A9D4UW17"/>
<sequence>MHCMKNTKKVSLFLHEKNSKSSCESSAKLYGGKHYKEKANQAQLFLILRSCFAHVAFIISALDPDSAQLGATLLHATWSVDLSDATLAFTILLVVNRHAGAAAHIRDANGALVVEPLTSIPSHEEGVGRISGTAGAIEGLNLGCLSLHDAH</sequence>
<gene>
    <name evidence="2" type="ORF">GOP47_0010952</name>
</gene>
<evidence type="ECO:0000256" key="1">
    <source>
        <dbReference type="SAM" id="Phobius"/>
    </source>
</evidence>
<dbReference type="OrthoDB" id="1998651at2759"/>
<dbReference type="EMBL" id="JABFUD020000010">
    <property type="protein sequence ID" value="KAI5074991.1"/>
    <property type="molecule type" value="Genomic_DNA"/>
</dbReference>
<reference evidence="2" key="1">
    <citation type="submission" date="2021-01" db="EMBL/GenBank/DDBJ databases">
        <title>Adiantum capillus-veneris genome.</title>
        <authorList>
            <person name="Fang Y."/>
            <person name="Liao Q."/>
        </authorList>
    </citation>
    <scope>NUCLEOTIDE SEQUENCE</scope>
    <source>
        <strain evidence="2">H3</strain>
        <tissue evidence="2">Leaf</tissue>
    </source>
</reference>
<accession>A0A9D4UW17</accession>
<protein>
    <submittedName>
        <fullName evidence="2">Uncharacterized protein</fullName>
    </submittedName>
</protein>
<comment type="caution">
    <text evidence="2">The sequence shown here is derived from an EMBL/GenBank/DDBJ whole genome shotgun (WGS) entry which is preliminary data.</text>
</comment>
<keyword evidence="1" id="KW-0472">Membrane</keyword>